<keyword evidence="2" id="KW-0812">Transmembrane</keyword>
<gene>
    <name evidence="3" type="ORF">ENU30_03460</name>
</gene>
<dbReference type="EMBL" id="DTBZ01000076">
    <property type="protein sequence ID" value="HGQ18025.1"/>
    <property type="molecule type" value="Genomic_DNA"/>
</dbReference>
<keyword evidence="2" id="KW-0472">Membrane</keyword>
<dbReference type="InterPro" id="IPR010916">
    <property type="entry name" value="TonB_box_CS"/>
</dbReference>
<dbReference type="Gene3D" id="2.60.40.1120">
    <property type="entry name" value="Carboxypeptidase-like, regulatory domain"/>
    <property type="match status" value="1"/>
</dbReference>
<evidence type="ECO:0000256" key="2">
    <source>
        <dbReference type="SAM" id="Phobius"/>
    </source>
</evidence>
<dbReference type="PROSITE" id="PS00430">
    <property type="entry name" value="TONB_DEPENDENT_REC_1"/>
    <property type="match status" value="1"/>
</dbReference>
<name>A0A7J3JQ16_9CREN</name>
<protein>
    <recommendedName>
        <fullName evidence="4">Carboxypeptidase regulatory-like domain-containing protein</fullName>
    </recommendedName>
</protein>
<evidence type="ECO:0000256" key="1">
    <source>
        <dbReference type="SAM" id="Coils"/>
    </source>
</evidence>
<feature type="transmembrane region" description="Helical" evidence="2">
    <location>
        <begin position="404"/>
        <end position="427"/>
    </location>
</feature>
<feature type="coiled-coil region" evidence="1">
    <location>
        <begin position="203"/>
        <end position="230"/>
    </location>
</feature>
<comment type="caution">
    <text evidence="3">The sequence shown here is derived from an EMBL/GenBank/DDBJ whole genome shotgun (WGS) entry which is preliminary data.</text>
</comment>
<keyword evidence="2" id="KW-1133">Transmembrane helix</keyword>
<dbReference type="Gene3D" id="1.20.1480.30">
    <property type="entry name" value="Designed four-helix bundle protein"/>
    <property type="match status" value="1"/>
</dbReference>
<dbReference type="InterPro" id="IPR008969">
    <property type="entry name" value="CarboxyPept-like_regulatory"/>
</dbReference>
<evidence type="ECO:0008006" key="4">
    <source>
        <dbReference type="Google" id="ProtNLM"/>
    </source>
</evidence>
<dbReference type="Pfam" id="PF13620">
    <property type="entry name" value="CarboxypepD_reg"/>
    <property type="match status" value="1"/>
</dbReference>
<accession>A0A7J3JQ16</accession>
<organism evidence="3">
    <name type="scientific">Ignisphaera aggregans</name>
    <dbReference type="NCBI Taxonomy" id="334771"/>
    <lineage>
        <taxon>Archaea</taxon>
        <taxon>Thermoproteota</taxon>
        <taxon>Thermoprotei</taxon>
        <taxon>Desulfurococcales</taxon>
        <taxon>Desulfurococcaceae</taxon>
        <taxon>Ignisphaera</taxon>
    </lineage>
</organism>
<sequence length="435" mass="44423">MMKRSIPTLLLLALLVAAAIAPVVGQALTVSTDKRTYIPGETVVVSGTAPAGSWVGIAVVSPAGKEVDYRMVQADAAGRYTVSIKLPSKLPYADWIAGEYTVYAYLGASRVATTFILSAGSRAFGKVVDARGNPVADAEILVVETGDLARSRADGSFELYTSPGTVTVRVSKPGYTRAEKTVTLALGDNDLGTIAIQPLDEVVAALSSRVAQLEEKVAQLDKTLADIGKTLQDISAAIGKLATKDDVASAKNDILNALKPLSTDLSAVKSDVAAIKSDLAAVKSDVAAVKGAMATKSDVEAVKTAIGDLNTAVRDVATAVKGVSDAVTAVRGDVTKVRTDVLDAVASAVNAARDAATKADDAKKSADAAKSSADAAVSGINAVKSDVAAIKSSVADTSGTVSGIYTLVIVTLVFAVIGAATSIYILLRLSKALAK</sequence>
<dbReference type="SUPFAM" id="SSF49464">
    <property type="entry name" value="Carboxypeptidase regulatory domain-like"/>
    <property type="match status" value="1"/>
</dbReference>
<dbReference type="AlphaFoldDB" id="A0A7J3JQ16"/>
<evidence type="ECO:0000313" key="3">
    <source>
        <dbReference type="EMBL" id="HGQ18025.1"/>
    </source>
</evidence>
<reference evidence="3" key="1">
    <citation type="journal article" date="2020" name="mSystems">
        <title>Genome- and Community-Level Interaction Insights into Carbon Utilization and Element Cycling Functions of Hydrothermarchaeota in Hydrothermal Sediment.</title>
        <authorList>
            <person name="Zhou Z."/>
            <person name="Liu Y."/>
            <person name="Xu W."/>
            <person name="Pan J."/>
            <person name="Luo Z.H."/>
            <person name="Li M."/>
        </authorList>
    </citation>
    <scope>NUCLEOTIDE SEQUENCE [LARGE SCALE GENOMIC DNA]</scope>
    <source>
        <strain evidence="3">SpSt-657</strain>
    </source>
</reference>
<proteinExistence type="predicted"/>
<keyword evidence="1" id="KW-0175">Coiled coil</keyword>